<sequence>MNVLGETKMKILAIDPSSNRVETSTTGIVLLDNARLECSWVASYGMRGFKEWYTTIGFDLEPDVVVVEKFEARDNDKSKDNSVLQTIAFIEMCFPDLILQRNAGYKSDIPDNLLKILGLWKFEKSHHQDCRAAARLGLFYALRNDIEEVVQDIGKVVIEHQNHA</sequence>
<accession>A0A1H9QK61</accession>
<organism evidence="1 2">
    <name type="scientific">Streptococcus gallolyticus</name>
    <dbReference type="NCBI Taxonomy" id="315405"/>
    <lineage>
        <taxon>Bacteria</taxon>
        <taxon>Bacillati</taxon>
        <taxon>Bacillota</taxon>
        <taxon>Bacilli</taxon>
        <taxon>Lactobacillales</taxon>
        <taxon>Streptococcaceae</taxon>
        <taxon>Streptococcus</taxon>
    </lineage>
</organism>
<evidence type="ECO:0000313" key="1">
    <source>
        <dbReference type="EMBL" id="SER60249.1"/>
    </source>
</evidence>
<evidence type="ECO:0000313" key="2">
    <source>
        <dbReference type="Proteomes" id="UP000182712"/>
    </source>
</evidence>
<dbReference type="AlphaFoldDB" id="A0A1H9QK61"/>
<reference evidence="1 2" key="1">
    <citation type="submission" date="2016-10" db="EMBL/GenBank/DDBJ databases">
        <authorList>
            <person name="de Groot N.N."/>
        </authorList>
    </citation>
    <scope>NUCLEOTIDE SEQUENCE [LARGE SCALE GENOMIC DNA]</scope>
    <source>
        <strain evidence="1 2">VTM2R47</strain>
    </source>
</reference>
<proteinExistence type="predicted"/>
<dbReference type="EMBL" id="FOGM01000006">
    <property type="protein sequence ID" value="SER60249.1"/>
    <property type="molecule type" value="Genomic_DNA"/>
</dbReference>
<name>A0A1H9QK61_9STRE</name>
<protein>
    <submittedName>
        <fullName evidence="1">Uncharacterized protein</fullName>
    </submittedName>
</protein>
<dbReference type="Proteomes" id="UP000182712">
    <property type="component" value="Unassembled WGS sequence"/>
</dbReference>
<gene>
    <name evidence="1" type="ORF">SAMN04487840_10610</name>
</gene>